<evidence type="ECO:0000313" key="2">
    <source>
        <dbReference type="EMBL" id="MBB4741990.1"/>
    </source>
</evidence>
<feature type="domain" description="VOC" evidence="1">
    <location>
        <begin position="4"/>
        <end position="111"/>
    </location>
</feature>
<dbReference type="PROSITE" id="PS51819">
    <property type="entry name" value="VOC"/>
    <property type="match status" value="1"/>
</dbReference>
<dbReference type="Proteomes" id="UP000546162">
    <property type="component" value="Unassembled WGS sequence"/>
</dbReference>
<name>A0A7W7M9N1_9ACTN</name>
<dbReference type="InterPro" id="IPR029068">
    <property type="entry name" value="Glyas_Bleomycin-R_OHBP_Dase"/>
</dbReference>
<dbReference type="SUPFAM" id="SSF54593">
    <property type="entry name" value="Glyoxalase/Bleomycin resistance protein/Dihydroxybiphenyl dioxygenase"/>
    <property type="match status" value="1"/>
</dbReference>
<evidence type="ECO:0000313" key="3">
    <source>
        <dbReference type="Proteomes" id="UP000546162"/>
    </source>
</evidence>
<accession>A0A7W7M9N1</accession>
<dbReference type="Gene3D" id="3.10.180.10">
    <property type="entry name" value="2,3-Dihydroxybiphenyl 1,2-Dioxygenase, domain 1"/>
    <property type="match status" value="1"/>
</dbReference>
<sequence length="111" mass="12247">MAATRLLAQMTVVDLESAMRWYTKLFGRGVDARPMEGLVEWHLAPTFGVQVWADAERAGRSTMVLDESDLDGLADRLTRDGIDHAGIREVTASRVLTVTDPDGNDIIFTGR</sequence>
<dbReference type="InterPro" id="IPR004360">
    <property type="entry name" value="Glyas_Fos-R_dOase_dom"/>
</dbReference>
<dbReference type="AlphaFoldDB" id="A0A7W7M9N1"/>
<gene>
    <name evidence="2" type="ORF">BJY16_005449</name>
</gene>
<proteinExistence type="predicted"/>
<reference evidence="2 3" key="1">
    <citation type="submission" date="2020-08" db="EMBL/GenBank/DDBJ databases">
        <title>Sequencing the genomes of 1000 actinobacteria strains.</title>
        <authorList>
            <person name="Klenk H.-P."/>
        </authorList>
    </citation>
    <scope>NUCLEOTIDE SEQUENCE [LARGE SCALE GENOMIC DNA]</scope>
    <source>
        <strain evidence="2 3">DSM 45809</strain>
    </source>
</reference>
<keyword evidence="2" id="KW-0456">Lyase</keyword>
<dbReference type="InterPro" id="IPR037523">
    <property type="entry name" value="VOC_core"/>
</dbReference>
<organism evidence="2 3">
    <name type="scientific">Actinoplanes octamycinicus</name>
    <dbReference type="NCBI Taxonomy" id="135948"/>
    <lineage>
        <taxon>Bacteria</taxon>
        <taxon>Bacillati</taxon>
        <taxon>Actinomycetota</taxon>
        <taxon>Actinomycetes</taxon>
        <taxon>Micromonosporales</taxon>
        <taxon>Micromonosporaceae</taxon>
        <taxon>Actinoplanes</taxon>
    </lineage>
</organism>
<dbReference type="EMBL" id="JACHNB010000001">
    <property type="protein sequence ID" value="MBB4741990.1"/>
    <property type="molecule type" value="Genomic_DNA"/>
</dbReference>
<dbReference type="Pfam" id="PF00903">
    <property type="entry name" value="Glyoxalase"/>
    <property type="match status" value="1"/>
</dbReference>
<keyword evidence="3" id="KW-1185">Reference proteome</keyword>
<dbReference type="RefSeq" id="WP_185042413.1">
    <property type="nucleotide sequence ID" value="NZ_BAABFG010000005.1"/>
</dbReference>
<comment type="caution">
    <text evidence="2">The sequence shown here is derived from an EMBL/GenBank/DDBJ whole genome shotgun (WGS) entry which is preliminary data.</text>
</comment>
<dbReference type="GO" id="GO:0016829">
    <property type="term" value="F:lyase activity"/>
    <property type="evidence" value="ECO:0007669"/>
    <property type="project" value="UniProtKB-KW"/>
</dbReference>
<evidence type="ECO:0000259" key="1">
    <source>
        <dbReference type="PROSITE" id="PS51819"/>
    </source>
</evidence>
<protein>
    <submittedName>
        <fullName evidence="2">Putative enzyme related to lactoylglutathione lyase</fullName>
    </submittedName>
</protein>